<dbReference type="EC" id="2.8.2.-" evidence="6"/>
<feature type="domain" description="Sulfotransferase" evidence="7">
    <location>
        <begin position="42"/>
        <end position="291"/>
    </location>
</feature>
<dbReference type="GO" id="GO:0005737">
    <property type="term" value="C:cytoplasm"/>
    <property type="evidence" value="ECO:0007669"/>
    <property type="project" value="UniProtKB-SubCell"/>
</dbReference>
<sequence>MTQFNISMELPARPTLFDFHGVSMTKHFTDNWENTQNFKARPDDILIATYPKSGTTWVCYMLNLLYFGNMSPERQKSVTLNERVPFLELCAPPRPKGKDLADQLPTSPRLIKTHLPVQFVPKSFWEQRCRIVYVAHNSKDTVVSYYHFGRMNSLHPELGDWSTFLQDFMEGKMVFGSWYKHVNSWWEKKQTYSKLHYMFYEDLTEDSGREIDRLCSFLGLFPSAEEKEKVRAAVMFDNMKQNKMVNGSTVQIMNHDVSPFMRKGKVADWKNHFTVSQNERFDEDYKQKMKNPTLHFRTEV</sequence>
<dbReference type="Ensembl" id="ENSKMAT00000021260.1">
    <property type="protein sequence ID" value="ENSKMAP00000020984.1"/>
    <property type="gene ID" value="ENSKMAG00000015568.1"/>
</dbReference>
<dbReference type="Pfam" id="PF00685">
    <property type="entry name" value="Sulfotransfer_1"/>
    <property type="match status" value="1"/>
</dbReference>
<dbReference type="InterPro" id="IPR000863">
    <property type="entry name" value="Sulfotransferase_dom"/>
</dbReference>
<evidence type="ECO:0000256" key="6">
    <source>
        <dbReference type="RuleBase" id="RU361155"/>
    </source>
</evidence>
<keyword evidence="3" id="KW-0963">Cytoplasm</keyword>
<dbReference type="AlphaFoldDB" id="A0A3Q3B965"/>
<keyword evidence="4 6" id="KW-0808">Transferase</keyword>
<name>A0A3Q3B965_KRYMA</name>
<comment type="subcellular location">
    <subcellularLocation>
        <location evidence="1">Cytoplasm</location>
    </subcellularLocation>
</comment>
<evidence type="ECO:0000313" key="9">
    <source>
        <dbReference type="Proteomes" id="UP000264800"/>
    </source>
</evidence>
<dbReference type="Gene3D" id="3.40.50.300">
    <property type="entry name" value="P-loop containing nucleotide triphosphate hydrolases"/>
    <property type="match status" value="1"/>
</dbReference>
<dbReference type="InterPro" id="IPR027417">
    <property type="entry name" value="P-loop_NTPase"/>
</dbReference>
<dbReference type="PANTHER" id="PTHR11783">
    <property type="entry name" value="SULFOTRANSFERASE SULT"/>
    <property type="match status" value="1"/>
</dbReference>
<evidence type="ECO:0000256" key="4">
    <source>
        <dbReference type="ARBA" id="ARBA00022679"/>
    </source>
</evidence>
<evidence type="ECO:0000256" key="2">
    <source>
        <dbReference type="ARBA" id="ARBA00005771"/>
    </source>
</evidence>
<comment type="similarity">
    <text evidence="2 6">Belongs to the sulfotransferase 1 family.</text>
</comment>
<reference evidence="8" key="2">
    <citation type="submission" date="2025-09" db="UniProtKB">
        <authorList>
            <consortium name="Ensembl"/>
        </authorList>
    </citation>
    <scope>IDENTIFICATION</scope>
</reference>
<keyword evidence="5" id="KW-0128">Catecholamine metabolism</keyword>
<keyword evidence="9" id="KW-1185">Reference proteome</keyword>
<dbReference type="FunFam" id="3.40.50.300:FF:000433">
    <property type="entry name" value="Estrogen sulfotransferase"/>
    <property type="match status" value="1"/>
</dbReference>
<dbReference type="GO" id="GO:0006805">
    <property type="term" value="P:xenobiotic metabolic process"/>
    <property type="evidence" value="ECO:0007669"/>
    <property type="project" value="UniProtKB-ARBA"/>
</dbReference>
<dbReference type="GO" id="GO:0006584">
    <property type="term" value="P:catecholamine metabolic process"/>
    <property type="evidence" value="ECO:0007669"/>
    <property type="project" value="UniProtKB-KW"/>
</dbReference>
<accession>A0A3Q3B965</accession>
<reference evidence="8" key="1">
    <citation type="submission" date="2025-08" db="UniProtKB">
        <authorList>
            <consortium name="Ensembl"/>
        </authorList>
    </citation>
    <scope>IDENTIFICATION</scope>
</reference>
<evidence type="ECO:0000256" key="5">
    <source>
        <dbReference type="ARBA" id="ARBA00022939"/>
    </source>
</evidence>
<dbReference type="GO" id="GO:0008146">
    <property type="term" value="F:sulfotransferase activity"/>
    <property type="evidence" value="ECO:0007669"/>
    <property type="project" value="InterPro"/>
</dbReference>
<dbReference type="Proteomes" id="UP000264800">
    <property type="component" value="Unplaced"/>
</dbReference>
<protein>
    <recommendedName>
        <fullName evidence="6">Sulfotransferase</fullName>
        <ecNumber evidence="6">2.8.2.-</ecNumber>
    </recommendedName>
</protein>
<dbReference type="GeneTree" id="ENSGT00940000163342"/>
<evidence type="ECO:0000313" key="8">
    <source>
        <dbReference type="Ensembl" id="ENSKMAP00000020984.1"/>
    </source>
</evidence>
<evidence type="ECO:0000256" key="3">
    <source>
        <dbReference type="ARBA" id="ARBA00022490"/>
    </source>
</evidence>
<dbReference type="OMA" id="IAEEWSQ"/>
<evidence type="ECO:0000256" key="1">
    <source>
        <dbReference type="ARBA" id="ARBA00004496"/>
    </source>
</evidence>
<dbReference type="SUPFAM" id="SSF52540">
    <property type="entry name" value="P-loop containing nucleoside triphosphate hydrolases"/>
    <property type="match status" value="1"/>
</dbReference>
<organism evidence="8 9">
    <name type="scientific">Kryptolebias marmoratus</name>
    <name type="common">Mangrove killifish</name>
    <name type="synonym">Rivulus marmoratus</name>
    <dbReference type="NCBI Taxonomy" id="37003"/>
    <lineage>
        <taxon>Eukaryota</taxon>
        <taxon>Metazoa</taxon>
        <taxon>Chordata</taxon>
        <taxon>Craniata</taxon>
        <taxon>Vertebrata</taxon>
        <taxon>Euteleostomi</taxon>
        <taxon>Actinopterygii</taxon>
        <taxon>Neopterygii</taxon>
        <taxon>Teleostei</taxon>
        <taxon>Neoteleostei</taxon>
        <taxon>Acanthomorphata</taxon>
        <taxon>Ovalentaria</taxon>
        <taxon>Atherinomorphae</taxon>
        <taxon>Cyprinodontiformes</taxon>
        <taxon>Rivulidae</taxon>
        <taxon>Kryptolebias</taxon>
    </lineage>
</organism>
<evidence type="ECO:0000259" key="7">
    <source>
        <dbReference type="Pfam" id="PF00685"/>
    </source>
</evidence>
<proteinExistence type="inferred from homology"/>